<evidence type="ECO:0000256" key="6">
    <source>
        <dbReference type="ARBA" id="ARBA00022679"/>
    </source>
</evidence>
<dbReference type="EC" id="2.7.1.39" evidence="3 12"/>
<evidence type="ECO:0000256" key="8">
    <source>
        <dbReference type="ARBA" id="ARBA00022741"/>
    </source>
</evidence>
<dbReference type="PRINTS" id="PR00958">
    <property type="entry name" value="HOMSERKINASE"/>
</dbReference>
<dbReference type="UniPathway" id="UPA00050">
    <property type="reaction ID" value="UER00064"/>
</dbReference>
<keyword evidence="16" id="KW-1185">Reference proteome</keyword>
<dbReference type="Gene3D" id="3.30.70.890">
    <property type="entry name" value="GHMP kinase, C-terminal domain"/>
    <property type="match status" value="1"/>
</dbReference>
<keyword evidence="9 12" id="KW-0418">Kinase</keyword>
<keyword evidence="7 12" id="KW-0791">Threonine biosynthesis</keyword>
<dbReference type="InterPro" id="IPR014721">
    <property type="entry name" value="Ribsml_uS5_D2-typ_fold_subgr"/>
</dbReference>
<dbReference type="SUPFAM" id="SSF54211">
    <property type="entry name" value="Ribosomal protein S5 domain 2-like"/>
    <property type="match status" value="1"/>
</dbReference>
<protein>
    <recommendedName>
        <fullName evidence="4 12">Homoserine kinase</fullName>
        <shortName evidence="12">HK</shortName>
        <shortName evidence="12">HSK</shortName>
        <ecNumber evidence="3 12">2.7.1.39</ecNumber>
    </recommendedName>
</protein>
<dbReference type="Pfam" id="PF08544">
    <property type="entry name" value="GHMP_kinases_C"/>
    <property type="match status" value="1"/>
</dbReference>
<dbReference type="Pfam" id="PF00288">
    <property type="entry name" value="GHMP_kinases_N"/>
    <property type="match status" value="1"/>
</dbReference>
<dbReference type="AlphaFoldDB" id="A0A1I1IM16"/>
<dbReference type="Gene3D" id="3.30.230.10">
    <property type="match status" value="1"/>
</dbReference>
<dbReference type="PROSITE" id="PS00627">
    <property type="entry name" value="GHMP_KINASES_ATP"/>
    <property type="match status" value="1"/>
</dbReference>
<evidence type="ECO:0000256" key="2">
    <source>
        <dbReference type="ARBA" id="ARBA00007370"/>
    </source>
</evidence>
<comment type="similarity">
    <text evidence="2 12">Belongs to the GHMP kinase family. Homoserine kinase subfamily.</text>
</comment>
<evidence type="ECO:0000256" key="12">
    <source>
        <dbReference type="HAMAP-Rule" id="MF_00384"/>
    </source>
</evidence>
<comment type="catalytic activity">
    <reaction evidence="11 12">
        <text>L-homoserine + ATP = O-phospho-L-homoserine + ADP + H(+)</text>
        <dbReference type="Rhea" id="RHEA:13985"/>
        <dbReference type="ChEBI" id="CHEBI:15378"/>
        <dbReference type="ChEBI" id="CHEBI:30616"/>
        <dbReference type="ChEBI" id="CHEBI:57476"/>
        <dbReference type="ChEBI" id="CHEBI:57590"/>
        <dbReference type="ChEBI" id="CHEBI:456216"/>
        <dbReference type="EC" id="2.7.1.39"/>
    </reaction>
</comment>
<dbReference type="InterPro" id="IPR013750">
    <property type="entry name" value="GHMP_kinase_C_dom"/>
</dbReference>
<dbReference type="GO" id="GO:0005737">
    <property type="term" value="C:cytoplasm"/>
    <property type="evidence" value="ECO:0007669"/>
    <property type="project" value="UniProtKB-SubCell"/>
</dbReference>
<comment type="pathway">
    <text evidence="1 12">Amino-acid biosynthesis; L-threonine biosynthesis; L-threonine from L-aspartate: step 4/5.</text>
</comment>
<comment type="function">
    <text evidence="12">Catalyzes the ATP-dependent phosphorylation of L-homoserine to L-homoserine phosphate.</text>
</comment>
<evidence type="ECO:0000256" key="10">
    <source>
        <dbReference type="ARBA" id="ARBA00022840"/>
    </source>
</evidence>
<dbReference type="InterPro" id="IPR006204">
    <property type="entry name" value="GHMP_kinase_N_dom"/>
</dbReference>
<dbReference type="GO" id="GO:0004413">
    <property type="term" value="F:homoserine kinase activity"/>
    <property type="evidence" value="ECO:0007669"/>
    <property type="project" value="UniProtKB-UniRule"/>
</dbReference>
<evidence type="ECO:0000256" key="1">
    <source>
        <dbReference type="ARBA" id="ARBA00005015"/>
    </source>
</evidence>
<evidence type="ECO:0000256" key="3">
    <source>
        <dbReference type="ARBA" id="ARBA00012078"/>
    </source>
</evidence>
<comment type="subcellular location">
    <subcellularLocation>
        <location evidence="12">Cytoplasm</location>
    </subcellularLocation>
</comment>
<dbReference type="HAMAP" id="MF_00384">
    <property type="entry name" value="Homoser_kinase"/>
    <property type="match status" value="1"/>
</dbReference>
<evidence type="ECO:0000256" key="7">
    <source>
        <dbReference type="ARBA" id="ARBA00022697"/>
    </source>
</evidence>
<dbReference type="PANTHER" id="PTHR20861:SF1">
    <property type="entry name" value="HOMOSERINE KINASE"/>
    <property type="match status" value="1"/>
</dbReference>
<dbReference type="NCBIfam" id="NF002288">
    <property type="entry name" value="PRK01212.1-4"/>
    <property type="match status" value="1"/>
</dbReference>
<evidence type="ECO:0000256" key="11">
    <source>
        <dbReference type="ARBA" id="ARBA00049375"/>
    </source>
</evidence>
<feature type="binding site" evidence="12">
    <location>
        <begin position="96"/>
        <end position="106"/>
    </location>
    <ligand>
        <name>ATP</name>
        <dbReference type="ChEBI" id="CHEBI:30616"/>
    </ligand>
</feature>
<dbReference type="InterPro" id="IPR000870">
    <property type="entry name" value="Homoserine_kinase"/>
</dbReference>
<dbReference type="STRING" id="1123010.SAMN02745724_01533"/>
<dbReference type="SUPFAM" id="SSF55060">
    <property type="entry name" value="GHMP Kinase, C-terminal domain"/>
    <property type="match status" value="1"/>
</dbReference>
<evidence type="ECO:0000256" key="4">
    <source>
        <dbReference type="ARBA" id="ARBA00017858"/>
    </source>
</evidence>
<dbReference type="GO" id="GO:0005524">
    <property type="term" value="F:ATP binding"/>
    <property type="evidence" value="ECO:0007669"/>
    <property type="project" value="UniProtKB-UniRule"/>
</dbReference>
<dbReference type="EMBL" id="FOLO01000008">
    <property type="protein sequence ID" value="SFC37314.1"/>
    <property type="molecule type" value="Genomic_DNA"/>
</dbReference>
<name>A0A1I1IM16_9GAMM</name>
<feature type="domain" description="GHMP kinase C-terminal" evidence="14">
    <location>
        <begin position="235"/>
        <end position="297"/>
    </location>
</feature>
<keyword evidence="12" id="KW-0963">Cytoplasm</keyword>
<keyword evidence="5 12" id="KW-0028">Amino-acid biosynthesis</keyword>
<dbReference type="PANTHER" id="PTHR20861">
    <property type="entry name" value="HOMOSERINE/4-DIPHOSPHOCYTIDYL-2-C-METHYL-D-ERYTHRITOL KINASE"/>
    <property type="match status" value="1"/>
</dbReference>
<dbReference type="InterPro" id="IPR020568">
    <property type="entry name" value="Ribosomal_Su5_D2-typ_SF"/>
</dbReference>
<evidence type="ECO:0000259" key="14">
    <source>
        <dbReference type="Pfam" id="PF08544"/>
    </source>
</evidence>
<dbReference type="PIRSF" id="PIRSF000676">
    <property type="entry name" value="Homoser_kin"/>
    <property type="match status" value="1"/>
</dbReference>
<keyword evidence="6 12" id="KW-0808">Transferase</keyword>
<evidence type="ECO:0000256" key="9">
    <source>
        <dbReference type="ARBA" id="ARBA00022777"/>
    </source>
</evidence>
<dbReference type="GO" id="GO:0009088">
    <property type="term" value="P:threonine biosynthetic process"/>
    <property type="evidence" value="ECO:0007669"/>
    <property type="project" value="UniProtKB-UniRule"/>
</dbReference>
<evidence type="ECO:0000256" key="5">
    <source>
        <dbReference type="ARBA" id="ARBA00022605"/>
    </source>
</evidence>
<keyword evidence="8 12" id="KW-0547">Nucleotide-binding</keyword>
<organism evidence="15 16">
    <name type="scientific">Pseudoalteromonas denitrificans DSM 6059</name>
    <dbReference type="NCBI Taxonomy" id="1123010"/>
    <lineage>
        <taxon>Bacteria</taxon>
        <taxon>Pseudomonadati</taxon>
        <taxon>Pseudomonadota</taxon>
        <taxon>Gammaproteobacteria</taxon>
        <taxon>Alteromonadales</taxon>
        <taxon>Pseudoalteromonadaceae</taxon>
        <taxon>Pseudoalteromonas</taxon>
    </lineage>
</organism>
<evidence type="ECO:0000313" key="15">
    <source>
        <dbReference type="EMBL" id="SFC37314.1"/>
    </source>
</evidence>
<reference evidence="15 16" key="1">
    <citation type="submission" date="2016-10" db="EMBL/GenBank/DDBJ databases">
        <authorList>
            <person name="de Groot N.N."/>
        </authorList>
    </citation>
    <scope>NUCLEOTIDE SEQUENCE [LARGE SCALE GENOMIC DNA]</scope>
    <source>
        <strain evidence="15 16">DSM 6059</strain>
    </source>
</reference>
<gene>
    <name evidence="12" type="primary">thrB</name>
    <name evidence="15" type="ORF">SAMN02745724_01533</name>
</gene>
<feature type="domain" description="GHMP kinase N-terminal" evidence="13">
    <location>
        <begin position="68"/>
        <end position="155"/>
    </location>
</feature>
<evidence type="ECO:0000259" key="13">
    <source>
        <dbReference type="Pfam" id="PF00288"/>
    </source>
</evidence>
<accession>A0A1I1IM16</accession>
<dbReference type="Proteomes" id="UP000198862">
    <property type="component" value="Unassembled WGS sequence"/>
</dbReference>
<dbReference type="InterPro" id="IPR006203">
    <property type="entry name" value="GHMP_knse_ATP-bd_CS"/>
</dbReference>
<dbReference type="NCBIfam" id="TIGR00191">
    <property type="entry name" value="thrB"/>
    <property type="match status" value="1"/>
</dbReference>
<sequence>MLEKILHIYAPASIGNFVVGFDALGAAIKPISGELLGDVVKISSCEQDEFICSGKYADKLPDNANENLSYLCLLHFRKHIKPDMPTIKLELQKNLPIGSGLGSSACSVVATFTALDKFANTLLSEDELIELMADFESLASGGRHYDNISPCYLGGLQLTGELIPGRSIKIPVPSDWYYIVAFPGFSLNTSKARSVLPKQLDMHKSVEFAQRLSAFIALLQSNGQSGEYQQALALMKDDVAEPHRASLISGFSESKQALPELGAQAMSISGAGPTLFAVCTNLNDANKCADWLQKNYINDEGFCHICQLDDTGTRELTHSELNKG</sequence>
<proteinExistence type="inferred from homology"/>
<keyword evidence="10 12" id="KW-0067">ATP-binding</keyword>
<evidence type="ECO:0000313" key="16">
    <source>
        <dbReference type="Proteomes" id="UP000198862"/>
    </source>
</evidence>
<dbReference type="InterPro" id="IPR036554">
    <property type="entry name" value="GHMP_kinase_C_sf"/>
</dbReference>